<organism evidence="1 2">
    <name type="scientific">Nelumbo nucifera</name>
    <name type="common">Sacred lotus</name>
    <dbReference type="NCBI Taxonomy" id="4432"/>
    <lineage>
        <taxon>Eukaryota</taxon>
        <taxon>Viridiplantae</taxon>
        <taxon>Streptophyta</taxon>
        <taxon>Embryophyta</taxon>
        <taxon>Tracheophyta</taxon>
        <taxon>Spermatophyta</taxon>
        <taxon>Magnoliopsida</taxon>
        <taxon>Proteales</taxon>
        <taxon>Nelumbonaceae</taxon>
        <taxon>Nelumbo</taxon>
    </lineage>
</organism>
<comment type="caution">
    <text evidence="1">The sequence shown here is derived from an EMBL/GenBank/DDBJ whole genome shotgun (WGS) entry which is preliminary data.</text>
</comment>
<name>A0A822Z2P8_NELNU</name>
<keyword evidence="2" id="KW-1185">Reference proteome</keyword>
<gene>
    <name evidence="1" type="ORF">HUJ06_008356</name>
</gene>
<accession>A0A822Z2P8</accession>
<sequence length="129" mass="14647">MHENHENRVNISEVIYVLVNITKTGFGCTLDLVEILSMTQPRKVERTPKADSIVVYDSIIGMDSHITWGWLVSQIPANKWISNSRPRSLLDLMVIYISGTLLDSLVLWNSCHTGIAAILQLGPRRCWDR</sequence>
<evidence type="ECO:0000313" key="1">
    <source>
        <dbReference type="EMBL" id="DAD37715.1"/>
    </source>
</evidence>
<reference evidence="1 2" key="1">
    <citation type="journal article" date="2020" name="Mol. Biol. Evol.">
        <title>Distinct Expression and Methylation Patterns for Genes with Different Fates following a Single Whole-Genome Duplication in Flowering Plants.</title>
        <authorList>
            <person name="Shi T."/>
            <person name="Rahmani R.S."/>
            <person name="Gugger P.F."/>
            <person name="Wang M."/>
            <person name="Li H."/>
            <person name="Zhang Y."/>
            <person name="Li Z."/>
            <person name="Wang Q."/>
            <person name="Van de Peer Y."/>
            <person name="Marchal K."/>
            <person name="Chen J."/>
        </authorList>
    </citation>
    <scope>NUCLEOTIDE SEQUENCE [LARGE SCALE GENOMIC DNA]</scope>
    <source>
        <tissue evidence="1">Leaf</tissue>
    </source>
</reference>
<dbReference type="EMBL" id="DUZY01000004">
    <property type="protein sequence ID" value="DAD37715.1"/>
    <property type="molecule type" value="Genomic_DNA"/>
</dbReference>
<dbReference type="AlphaFoldDB" id="A0A822Z2P8"/>
<dbReference type="Proteomes" id="UP000607653">
    <property type="component" value="Unassembled WGS sequence"/>
</dbReference>
<evidence type="ECO:0000313" key="2">
    <source>
        <dbReference type="Proteomes" id="UP000607653"/>
    </source>
</evidence>
<protein>
    <submittedName>
        <fullName evidence="1">Uncharacterized protein</fullName>
    </submittedName>
</protein>
<proteinExistence type="predicted"/>